<feature type="chain" id="PRO_5035342074" description="C-C motif chemokine" evidence="9">
    <location>
        <begin position="22"/>
        <end position="137"/>
    </location>
</feature>
<dbReference type="HOGENOM" id="CLU_141716_4_1_1"/>
<evidence type="ECO:0000256" key="5">
    <source>
        <dbReference type="ARBA" id="ARBA00022525"/>
    </source>
</evidence>
<evidence type="ECO:0000256" key="3">
    <source>
        <dbReference type="ARBA" id="ARBA00022500"/>
    </source>
</evidence>
<comment type="subcellular location">
    <subcellularLocation>
        <location evidence="1 9">Secreted</location>
    </subcellularLocation>
</comment>
<protein>
    <recommendedName>
        <fullName evidence="9">C-C motif chemokine</fullName>
    </recommendedName>
</protein>
<keyword evidence="3 9" id="KW-0145">Chemotaxis</keyword>
<organism evidence="11 12">
    <name type="scientific">Papio anubis</name>
    <name type="common">Olive baboon</name>
    <dbReference type="NCBI Taxonomy" id="9555"/>
    <lineage>
        <taxon>Eukaryota</taxon>
        <taxon>Metazoa</taxon>
        <taxon>Chordata</taxon>
        <taxon>Craniata</taxon>
        <taxon>Vertebrata</taxon>
        <taxon>Euteleostomi</taxon>
        <taxon>Mammalia</taxon>
        <taxon>Eutheria</taxon>
        <taxon>Euarchontoglires</taxon>
        <taxon>Primates</taxon>
        <taxon>Haplorrhini</taxon>
        <taxon>Catarrhini</taxon>
        <taxon>Cercopithecidae</taxon>
        <taxon>Cercopithecinae</taxon>
        <taxon>Papio</taxon>
    </lineage>
</organism>
<dbReference type="InterPro" id="IPR036048">
    <property type="entry name" value="Interleukin_8-like_sf"/>
</dbReference>
<dbReference type="InterPro" id="IPR000827">
    <property type="entry name" value="Chemokine_CC_CS"/>
</dbReference>
<dbReference type="FunFam" id="2.40.50.40:FF:000002">
    <property type="entry name" value="C-C motif chemokine"/>
    <property type="match status" value="1"/>
</dbReference>
<evidence type="ECO:0000256" key="7">
    <source>
        <dbReference type="ARBA" id="ARBA00023157"/>
    </source>
</evidence>
<name>A0A096P3Z1_PAPAN</name>
<evidence type="ECO:0000259" key="10">
    <source>
        <dbReference type="SMART" id="SM00199"/>
    </source>
</evidence>
<comment type="similarity">
    <text evidence="2 9">Belongs to the intercrine beta (chemokine CC) family.</text>
</comment>
<evidence type="ECO:0000256" key="6">
    <source>
        <dbReference type="ARBA" id="ARBA00022729"/>
    </source>
</evidence>
<reference evidence="11" key="2">
    <citation type="submission" date="2025-08" db="UniProtKB">
        <authorList>
            <consortium name="Ensembl"/>
        </authorList>
    </citation>
    <scope>IDENTIFICATION</scope>
</reference>
<dbReference type="SMART" id="SM00199">
    <property type="entry name" value="SCY"/>
    <property type="match status" value="1"/>
</dbReference>
<dbReference type="GO" id="GO:0070098">
    <property type="term" value="P:chemokine-mediated signaling pathway"/>
    <property type="evidence" value="ECO:0007669"/>
    <property type="project" value="TreeGrafter"/>
</dbReference>
<dbReference type="PANTHER" id="PTHR12015">
    <property type="entry name" value="SMALL INDUCIBLE CYTOKINE A"/>
    <property type="match status" value="1"/>
</dbReference>
<dbReference type="InterPro" id="IPR001811">
    <property type="entry name" value="Chemokine_IL8-like_dom"/>
</dbReference>
<evidence type="ECO:0000256" key="9">
    <source>
        <dbReference type="RuleBase" id="RU361150"/>
    </source>
</evidence>
<evidence type="ECO:0000256" key="2">
    <source>
        <dbReference type="ARBA" id="ARBA00010868"/>
    </source>
</evidence>
<dbReference type="PANTHER" id="PTHR12015:SF157">
    <property type="entry name" value="C-C MOTIF CHEMOKINE 23"/>
    <property type="match status" value="1"/>
</dbReference>
<dbReference type="GO" id="GO:0005615">
    <property type="term" value="C:extracellular space"/>
    <property type="evidence" value="ECO:0007669"/>
    <property type="project" value="UniProtKB-KW"/>
</dbReference>
<dbReference type="GeneTree" id="ENSGT00940000165476"/>
<evidence type="ECO:0000313" key="11">
    <source>
        <dbReference type="Ensembl" id="ENSPANP00000020066.2"/>
    </source>
</evidence>
<dbReference type="GO" id="GO:0048020">
    <property type="term" value="F:CCR chemokine receptor binding"/>
    <property type="evidence" value="ECO:0007669"/>
    <property type="project" value="TreeGrafter"/>
</dbReference>
<dbReference type="Pfam" id="PF00048">
    <property type="entry name" value="IL8"/>
    <property type="match status" value="1"/>
</dbReference>
<evidence type="ECO:0000256" key="8">
    <source>
        <dbReference type="ARBA" id="ARBA00023198"/>
    </source>
</evidence>
<dbReference type="AlphaFoldDB" id="A0A096P3Z1"/>
<sequence length="137" mass="14863">MKVSVAVLSCLMLVTALGSQAKVTNDAETGFMMSKLSLANPEVLDMLWRRKIGPQTTLSLVAGFHAINADCCTSYIPGSIPCSLLESYLETSSKCPKPGVIFLTKNGRRLCVSPSNKQVLACRIMLKLATRIKARKN</sequence>
<proteinExistence type="inferred from homology"/>
<feature type="domain" description="Chemokine interleukin-8-like" evidence="10">
    <location>
        <begin position="68"/>
        <end position="126"/>
    </location>
</feature>
<dbReference type="Bgee" id="ENSPANG00000022938">
    <property type="expression patterns" value="Expressed in duodenum and 20 other cell types or tissues"/>
</dbReference>
<accession>A0A096P3Z1</accession>
<feature type="signal peptide" evidence="9">
    <location>
        <begin position="1"/>
        <end position="21"/>
    </location>
</feature>
<dbReference type="SUPFAM" id="SSF54117">
    <property type="entry name" value="Interleukin 8-like chemokines"/>
    <property type="match status" value="1"/>
</dbReference>
<keyword evidence="7" id="KW-1015">Disulfide bond</keyword>
<evidence type="ECO:0000313" key="12">
    <source>
        <dbReference type="Proteomes" id="UP000028761"/>
    </source>
</evidence>
<reference evidence="11 12" key="1">
    <citation type="submission" date="2012-03" db="EMBL/GenBank/DDBJ databases">
        <title>Whole Genome Assembly of Papio anubis.</title>
        <authorList>
            <person name="Liu Y.L."/>
            <person name="Abraham K.A."/>
            <person name="Akbar H.A."/>
            <person name="Ali S.A."/>
            <person name="Anosike U.A."/>
            <person name="Aqrawi P.A."/>
            <person name="Arias F.A."/>
            <person name="Attaway T.A."/>
            <person name="Awwad R.A."/>
            <person name="Babu C.B."/>
            <person name="Bandaranaike D.B."/>
            <person name="Battles P.B."/>
            <person name="Bell A.B."/>
            <person name="Beltran B.B."/>
            <person name="Berhane-Mersha D.B."/>
            <person name="Bess C.B."/>
            <person name="Bickham C.B."/>
            <person name="Bolden T.B."/>
            <person name="Carter K.C."/>
            <person name="Chau D.C."/>
            <person name="Chavez A.C."/>
            <person name="Clerc-Blankenburg K.C."/>
            <person name="Coyle M.C."/>
            <person name="Dao M.D."/>
            <person name="Davila M.L.D."/>
            <person name="Davy-Carroll L.D."/>
            <person name="Denson S.D."/>
            <person name="Dinh H.D."/>
            <person name="Fernandez S.F."/>
            <person name="Fernando P.F."/>
            <person name="Forbes L.F."/>
            <person name="Francis C.F."/>
            <person name="Francisco L.F."/>
            <person name="Fu Q.F."/>
            <person name="Garcia-Iii R.G."/>
            <person name="Garrett T.G."/>
            <person name="Gross S.G."/>
            <person name="Gubbala S.G."/>
            <person name="Hirani K.H."/>
            <person name="Hogues M.H."/>
            <person name="Hollins B.H."/>
            <person name="Jackson L.J."/>
            <person name="Javaid M.J."/>
            <person name="Jhangiani S.J."/>
            <person name="Johnson A.J."/>
            <person name="Johnson B.J."/>
            <person name="Jones J.J."/>
            <person name="Joshi V.J."/>
            <person name="Kalu J.K."/>
            <person name="Khan N.K."/>
            <person name="Korchina V.K."/>
            <person name="Kovar C.K."/>
            <person name="Lago L.L."/>
            <person name="Lara F.L."/>
            <person name="Le T.-K.L."/>
            <person name="Lee S.L."/>
            <person name="Legall-Iii F.L."/>
            <person name="Lemon S.L."/>
            <person name="Liu J.L."/>
            <person name="Liu Y.-S.L."/>
            <person name="Liyanage D.L."/>
            <person name="Lopez J.L."/>
            <person name="Lorensuhewa L.L."/>
            <person name="Mata R.M."/>
            <person name="Mathew T.M."/>
            <person name="Mercado C.M."/>
            <person name="Mercado I.M."/>
            <person name="Morales K.M."/>
            <person name="Morgan M.M."/>
            <person name="Munidasa M.M."/>
            <person name="Ngo D.N."/>
            <person name="Nguyen L.N."/>
            <person name="Nguyen T.N."/>
            <person name="Nguyen N.N."/>
            <person name="Obregon M.O."/>
            <person name="Okwuonu G.O."/>
            <person name="Ongeri F.O."/>
            <person name="Onwere C.O."/>
            <person name="Osifeso I.O."/>
            <person name="Parra A.P."/>
            <person name="Patil S.P."/>
            <person name="Perez A.P."/>
            <person name="Perez Y.P."/>
            <person name="Pham C.P."/>
            <person name="Pu L.-L.P."/>
            <person name="Puazo M.P."/>
            <person name="Quiroz J.Q."/>
            <person name="Rouhana J.R."/>
            <person name="Ruiz M.R."/>
            <person name="Ruiz S.-J.R."/>
            <person name="Saada N.S."/>
            <person name="Santibanez J.S."/>
            <person name="Scheel M.S."/>
            <person name="Schneider B.S."/>
            <person name="Simmons D.S."/>
            <person name="Sisson I.S."/>
            <person name="Tang L.-Y.T."/>
            <person name="Thornton R.T."/>
            <person name="Tisius J.T."/>
            <person name="Toledanes G.T."/>
            <person name="Trejos Z.T."/>
            <person name="Usmani K.U."/>
            <person name="Varghese R.V."/>
            <person name="Vattathil S.V."/>
            <person name="Vee V.V."/>
            <person name="Walker D.W."/>
            <person name="Weissenberger G.W."/>
            <person name="White C.W."/>
            <person name="Williams A.W."/>
            <person name="Woodworth J.W."/>
            <person name="Wright R.W."/>
            <person name="Zhu Y.Z."/>
            <person name="Han Y.H."/>
            <person name="Newsham I.N."/>
            <person name="Nazareth L.N."/>
            <person name="Worley K.W."/>
            <person name="Muzny D.M."/>
            <person name="Rogers J.R."/>
            <person name="Gibbs R.G."/>
        </authorList>
    </citation>
    <scope>NUCLEOTIDE SEQUENCE [LARGE SCALE GENOMIC DNA]</scope>
</reference>
<dbReference type="GO" id="GO:0008009">
    <property type="term" value="F:chemokine activity"/>
    <property type="evidence" value="ECO:0007669"/>
    <property type="project" value="InterPro"/>
</dbReference>
<dbReference type="eggNOG" id="ENOG502TJX7">
    <property type="taxonomic scope" value="Eukaryota"/>
</dbReference>
<evidence type="ECO:0000256" key="4">
    <source>
        <dbReference type="ARBA" id="ARBA00022514"/>
    </source>
</evidence>
<dbReference type="GO" id="GO:0030335">
    <property type="term" value="P:positive regulation of cell migration"/>
    <property type="evidence" value="ECO:0007669"/>
    <property type="project" value="TreeGrafter"/>
</dbReference>
<dbReference type="InterPro" id="IPR039809">
    <property type="entry name" value="Chemokine_b/g/d"/>
</dbReference>
<keyword evidence="8" id="KW-0395">Inflammatory response</keyword>
<keyword evidence="6 9" id="KW-0732">Signal</keyword>
<dbReference type="Gene3D" id="2.40.50.40">
    <property type="match status" value="1"/>
</dbReference>
<dbReference type="STRING" id="9555.ENSPANP00000020066"/>
<dbReference type="OMA" id="KIGPQMT"/>
<keyword evidence="5 9" id="KW-0964">Secreted</keyword>
<dbReference type="CDD" id="cd00272">
    <property type="entry name" value="Chemokine_CC"/>
    <property type="match status" value="1"/>
</dbReference>
<dbReference type="Ensembl" id="ENSPANT00000020417.3">
    <property type="protein sequence ID" value="ENSPANP00000020066.2"/>
    <property type="gene ID" value="ENSPANG00000022938.3"/>
</dbReference>
<reference evidence="11" key="3">
    <citation type="submission" date="2025-09" db="UniProtKB">
        <authorList>
            <consortium name="Ensembl"/>
        </authorList>
    </citation>
    <scope>IDENTIFICATION</scope>
</reference>
<dbReference type="GO" id="GO:0006954">
    <property type="term" value="P:inflammatory response"/>
    <property type="evidence" value="ECO:0007669"/>
    <property type="project" value="UniProtKB-KW"/>
</dbReference>
<keyword evidence="4 9" id="KW-0202">Cytokine</keyword>
<dbReference type="PROSITE" id="PS00472">
    <property type="entry name" value="SMALL_CYTOKINES_CC"/>
    <property type="match status" value="1"/>
</dbReference>
<evidence type="ECO:0000256" key="1">
    <source>
        <dbReference type="ARBA" id="ARBA00004613"/>
    </source>
</evidence>
<dbReference type="Proteomes" id="UP000028761">
    <property type="component" value="Chromosome 17"/>
</dbReference>
<keyword evidence="12" id="KW-1185">Reference proteome</keyword>
<dbReference type="GO" id="GO:0061844">
    <property type="term" value="P:antimicrobial humoral immune response mediated by antimicrobial peptide"/>
    <property type="evidence" value="ECO:0007669"/>
    <property type="project" value="TreeGrafter"/>
</dbReference>